<keyword evidence="4 10" id="KW-1133">Transmembrane helix</keyword>
<comment type="similarity">
    <text evidence="8">Belongs to the two pore domain potassium channel (TC 1.A.1.8) family.</text>
</comment>
<feature type="transmembrane region" description="Helical" evidence="10">
    <location>
        <begin position="408"/>
        <end position="428"/>
    </location>
</feature>
<dbReference type="InterPro" id="IPR003280">
    <property type="entry name" value="2pore_dom_K_chnl"/>
</dbReference>
<dbReference type="GO" id="GO:0022841">
    <property type="term" value="F:potassium ion leak channel activity"/>
    <property type="evidence" value="ECO:0007669"/>
    <property type="project" value="TreeGrafter"/>
</dbReference>
<reference evidence="12" key="1">
    <citation type="submission" date="2014-07" db="EMBL/GenBank/DDBJ databases">
        <authorList>
            <person name="Martin A.A"/>
            <person name="De Silva N."/>
        </authorList>
    </citation>
    <scope>NUCLEOTIDE SEQUENCE</scope>
</reference>
<sequence length="1132" mass="129034">MAIFTKIKHFDISSFKKTKAVQEKESGFFKEYYDENDPKNCGIKRIPSIPIFLPSLDQSSPINGPMKTIYQDDGRASRYDNVSRPFSRLSVSAGDISLRSRDTGTILEEGAGKKFLWTEFLYGSRKSIFSSLMYDSKNNICNEDGVSNKNSKYHSPFYLKLKILYDKFNLRHFAPFLILLIYAFFGAGLFYYVEHENEIEMKRIEENKLNILRNETLKRLKNIMLDDVISLESKLITSNDIFTHYENELLKVKGEQRLDWDFIGALYYVGSIMTTIGYGNIYCRTNIGRGLTIIYSIISIPLVLAILSHCGRTLTTFFSNKWIRYRNRLKENKRNLLKNKKFEERNINNGGVMIKNGDTILTIPDEDVSENCIRESRTIPIWLALFLCIGWICFCAGLFCIWEKRWSYYTSLYFFFISLSTIGLGDVVPDHPHMLVLLFCLVIIGLSIVSMLLSVIQIKIEEWFYDLMMKMQEEYRKAMESGDTEKANEIREHLLDGEPWYLKQVASHLLSDNQNNKLDQVAEKYEMVMKSTNTRSVQTDYIIENEIVECQFKNISIKEEIPITICENEVQKNCQSQNNYQSAVNDLSRTVCCNPLECDKNSTPLKIEEDNSSIVDDLSLPYDGYEEASVGVSISTIEEKLIDRELKKVEYCDKSVGMSIKNYEVNIVTIDCGTDMGNEKPQEMINRSVENLYLEMKPDILCNESGTMTLFDSMEKETQTSKKCYQNKKCCTGGLIEVRDANHGTSKNNIKTVSLNTDFINASTSIDESFDGCEDKSQQTSIREDVMISEMTKKYELEIGEMKEKLAKLEKINSSSSSLQSPENCDTNFQSHSLSGSPGPSLIHIAISTTPPPESVDVGLMTVLTSNQIKKMEKNNRKLSDKNSSKNEVNKKNEVKKPVKHDLIIQTDDSYLKIARRLNEYKTQKSNNLSVVAAKPLNVNEINSLNNSGEIPPSERREYSKEPRSIRKRFDTLKRKFHGSKNEKLSQPNSRPLETMSVSYCGVNEEPKYNLIPDRMFCSDDGSGLDFDNTNDDVDISNSGIKYNPSNTTLCGSLNTSSNDEKASTRSLSKGSTSRRTSLSSIGRQKSLPPSVQKGKVLEYVTQHEKGVHDPGTAKGRRKSLITIIDMRDQCC</sequence>
<feature type="region of interest" description="Disordered" evidence="9">
    <location>
        <begin position="1047"/>
        <end position="1095"/>
    </location>
</feature>
<feature type="domain" description="Potassium channel" evidence="11">
    <location>
        <begin position="255"/>
        <end position="315"/>
    </location>
</feature>
<dbReference type="PRINTS" id="PR01333">
    <property type="entry name" value="2POREKCHANEL"/>
</dbReference>
<keyword evidence="12" id="KW-1185">Reference proteome</keyword>
<feature type="domain" description="Potassium channel" evidence="11">
    <location>
        <begin position="387"/>
        <end position="461"/>
    </location>
</feature>
<dbReference type="InterPro" id="IPR013099">
    <property type="entry name" value="K_chnl_dom"/>
</dbReference>
<feature type="transmembrane region" description="Helical" evidence="10">
    <location>
        <begin position="293"/>
        <end position="318"/>
    </location>
</feature>
<evidence type="ECO:0000256" key="6">
    <source>
        <dbReference type="ARBA" id="ARBA00023136"/>
    </source>
</evidence>
<dbReference type="WBParaSite" id="SVE_0720400.1">
    <property type="protein sequence ID" value="SVE_0720400.1"/>
    <property type="gene ID" value="SVE_0720400"/>
</dbReference>
<evidence type="ECO:0000259" key="11">
    <source>
        <dbReference type="Pfam" id="PF07885"/>
    </source>
</evidence>
<evidence type="ECO:0000256" key="10">
    <source>
        <dbReference type="SAM" id="Phobius"/>
    </source>
</evidence>
<keyword evidence="2 8" id="KW-0813">Transport</keyword>
<keyword evidence="5 8" id="KW-0406">Ion transport</keyword>
<evidence type="ECO:0000256" key="7">
    <source>
        <dbReference type="ARBA" id="ARBA00023303"/>
    </source>
</evidence>
<evidence type="ECO:0000313" key="13">
    <source>
        <dbReference type="WBParaSite" id="SVE_0720400.1"/>
    </source>
</evidence>
<feature type="transmembrane region" description="Helical" evidence="10">
    <location>
        <begin position="381"/>
        <end position="402"/>
    </location>
</feature>
<feature type="compositionally biased region" description="Polar residues" evidence="9">
    <location>
        <begin position="819"/>
        <end position="830"/>
    </location>
</feature>
<dbReference type="GO" id="GO:0005886">
    <property type="term" value="C:plasma membrane"/>
    <property type="evidence" value="ECO:0007669"/>
    <property type="project" value="TreeGrafter"/>
</dbReference>
<evidence type="ECO:0000256" key="2">
    <source>
        <dbReference type="ARBA" id="ARBA00022448"/>
    </source>
</evidence>
<dbReference type="PANTHER" id="PTHR11003">
    <property type="entry name" value="POTASSIUM CHANNEL, SUBFAMILY K"/>
    <property type="match status" value="1"/>
</dbReference>
<evidence type="ECO:0000256" key="5">
    <source>
        <dbReference type="ARBA" id="ARBA00023065"/>
    </source>
</evidence>
<dbReference type="STRING" id="75913.A0A0K0FEC6"/>
<evidence type="ECO:0000256" key="4">
    <source>
        <dbReference type="ARBA" id="ARBA00022989"/>
    </source>
</evidence>
<keyword evidence="6 10" id="KW-0472">Membrane</keyword>
<organism evidence="12 13">
    <name type="scientific">Strongyloides venezuelensis</name>
    <name type="common">Threadworm</name>
    <dbReference type="NCBI Taxonomy" id="75913"/>
    <lineage>
        <taxon>Eukaryota</taxon>
        <taxon>Metazoa</taxon>
        <taxon>Ecdysozoa</taxon>
        <taxon>Nematoda</taxon>
        <taxon>Chromadorea</taxon>
        <taxon>Rhabditida</taxon>
        <taxon>Tylenchina</taxon>
        <taxon>Panagrolaimomorpha</taxon>
        <taxon>Strongyloidoidea</taxon>
        <taxon>Strongyloididae</taxon>
        <taxon>Strongyloides</taxon>
    </lineage>
</organism>
<evidence type="ECO:0000256" key="1">
    <source>
        <dbReference type="ARBA" id="ARBA00004141"/>
    </source>
</evidence>
<feature type="region of interest" description="Disordered" evidence="9">
    <location>
        <begin position="814"/>
        <end position="834"/>
    </location>
</feature>
<feature type="region of interest" description="Disordered" evidence="9">
    <location>
        <begin position="944"/>
        <end position="967"/>
    </location>
</feature>
<accession>A0A0K0FEC6</accession>
<feature type="transmembrane region" description="Helical" evidence="10">
    <location>
        <begin position="173"/>
        <end position="193"/>
    </location>
</feature>
<feature type="compositionally biased region" description="Basic and acidic residues" evidence="9">
    <location>
        <begin position="953"/>
        <end position="967"/>
    </location>
</feature>
<evidence type="ECO:0000313" key="12">
    <source>
        <dbReference type="Proteomes" id="UP000035680"/>
    </source>
</evidence>
<keyword evidence="3 8" id="KW-0812">Transmembrane</keyword>
<dbReference type="GO" id="GO:0015271">
    <property type="term" value="F:outward rectifier potassium channel activity"/>
    <property type="evidence" value="ECO:0007669"/>
    <property type="project" value="TreeGrafter"/>
</dbReference>
<evidence type="ECO:0000256" key="8">
    <source>
        <dbReference type="RuleBase" id="RU003857"/>
    </source>
</evidence>
<dbReference type="Pfam" id="PF07885">
    <property type="entry name" value="Ion_trans_2"/>
    <property type="match status" value="2"/>
</dbReference>
<protein>
    <submittedName>
        <fullName evidence="13">Potassium channel subfamily K member 18 (inferred by orthology to a human protein)</fullName>
    </submittedName>
</protein>
<name>A0A0K0FEC6_STRVS</name>
<dbReference type="Gene3D" id="1.10.287.70">
    <property type="match status" value="1"/>
</dbReference>
<reference evidence="13" key="2">
    <citation type="submission" date="2015-08" db="UniProtKB">
        <authorList>
            <consortium name="WormBaseParasite"/>
        </authorList>
    </citation>
    <scope>IDENTIFICATION</scope>
</reference>
<keyword evidence="7 8" id="KW-0407">Ion channel</keyword>
<proteinExistence type="inferred from homology"/>
<dbReference type="GO" id="GO:0030322">
    <property type="term" value="P:stabilization of membrane potential"/>
    <property type="evidence" value="ECO:0007669"/>
    <property type="project" value="TreeGrafter"/>
</dbReference>
<dbReference type="AlphaFoldDB" id="A0A0K0FEC6"/>
<evidence type="ECO:0000256" key="9">
    <source>
        <dbReference type="SAM" id="MobiDB-lite"/>
    </source>
</evidence>
<feature type="transmembrane region" description="Helical" evidence="10">
    <location>
        <begin position="260"/>
        <end position="281"/>
    </location>
</feature>
<dbReference type="PANTHER" id="PTHR11003:SF86">
    <property type="entry name" value="POTASSIUM CHANNEL DOMAIN-CONTAINING PROTEIN"/>
    <property type="match status" value="1"/>
</dbReference>
<feature type="compositionally biased region" description="Polar residues" evidence="9">
    <location>
        <begin position="1047"/>
        <end position="1058"/>
    </location>
</feature>
<feature type="compositionally biased region" description="Polar residues" evidence="9">
    <location>
        <begin position="1065"/>
        <end position="1090"/>
    </location>
</feature>
<feature type="transmembrane region" description="Helical" evidence="10">
    <location>
        <begin position="435"/>
        <end position="456"/>
    </location>
</feature>
<comment type="subcellular location">
    <subcellularLocation>
        <location evidence="1">Membrane</location>
        <topology evidence="1">Multi-pass membrane protein</topology>
    </subcellularLocation>
</comment>
<feature type="region of interest" description="Disordered" evidence="9">
    <location>
        <begin position="872"/>
        <end position="895"/>
    </location>
</feature>
<evidence type="ECO:0000256" key="3">
    <source>
        <dbReference type="ARBA" id="ARBA00022692"/>
    </source>
</evidence>
<dbReference type="Proteomes" id="UP000035680">
    <property type="component" value="Unassembled WGS sequence"/>
</dbReference>
<dbReference type="SUPFAM" id="SSF81324">
    <property type="entry name" value="Voltage-gated potassium channels"/>
    <property type="match status" value="2"/>
</dbReference>